<keyword evidence="3" id="KW-0472">Membrane</keyword>
<dbReference type="GO" id="GO:0005524">
    <property type="term" value="F:ATP binding"/>
    <property type="evidence" value="ECO:0007669"/>
    <property type="project" value="InterPro"/>
</dbReference>
<dbReference type="GO" id="GO:0090374">
    <property type="term" value="P:oligopeptide export from mitochondrion"/>
    <property type="evidence" value="ECO:0007669"/>
    <property type="project" value="TreeGrafter"/>
</dbReference>
<evidence type="ECO:0000256" key="1">
    <source>
        <dbReference type="ARBA" id="ARBA00022448"/>
    </source>
</evidence>
<feature type="domain" description="ABC transporter" evidence="4">
    <location>
        <begin position="8"/>
        <end position="232"/>
    </location>
</feature>
<dbReference type="InterPro" id="IPR003439">
    <property type="entry name" value="ABC_transporter-like_ATP-bd"/>
</dbReference>
<feature type="transmembrane region" description="Helical" evidence="3">
    <location>
        <begin position="21"/>
        <end position="41"/>
    </location>
</feature>
<evidence type="ECO:0000259" key="4">
    <source>
        <dbReference type="PROSITE" id="PS50893"/>
    </source>
</evidence>
<keyword evidence="2" id="KW-0677">Repeat</keyword>
<evidence type="ECO:0000256" key="2">
    <source>
        <dbReference type="ARBA" id="ARBA00022737"/>
    </source>
</evidence>
<dbReference type="InterPro" id="IPR027417">
    <property type="entry name" value="P-loop_NTPase"/>
</dbReference>
<reference evidence="6" key="1">
    <citation type="submission" date="2022-11" db="UniProtKB">
        <authorList>
            <consortium name="WormBaseParasite"/>
        </authorList>
    </citation>
    <scope>IDENTIFICATION</scope>
</reference>
<keyword evidence="5" id="KW-1185">Reference proteome</keyword>
<dbReference type="WBParaSite" id="PEQ_0001002001-mRNA-1">
    <property type="protein sequence ID" value="PEQ_0001002001-mRNA-1"/>
    <property type="gene ID" value="PEQ_0001002001"/>
</dbReference>
<evidence type="ECO:0000313" key="6">
    <source>
        <dbReference type="WBParaSite" id="PEQ_0001002001-mRNA-1"/>
    </source>
</evidence>
<dbReference type="PANTHER" id="PTHR43394">
    <property type="entry name" value="ATP-DEPENDENT PERMEASE MDL1, MITOCHONDRIAL"/>
    <property type="match status" value="1"/>
</dbReference>
<dbReference type="GO" id="GO:0015421">
    <property type="term" value="F:ABC-type oligopeptide transporter activity"/>
    <property type="evidence" value="ECO:0007669"/>
    <property type="project" value="TreeGrafter"/>
</dbReference>
<dbReference type="Proteomes" id="UP000887564">
    <property type="component" value="Unplaced"/>
</dbReference>
<proteinExistence type="predicted"/>
<keyword evidence="3" id="KW-0812">Transmembrane</keyword>
<protein>
    <submittedName>
        <fullName evidence="6">ABC transporter domain-containing protein</fullName>
    </submittedName>
</protein>
<dbReference type="GO" id="GO:0005743">
    <property type="term" value="C:mitochondrial inner membrane"/>
    <property type="evidence" value="ECO:0007669"/>
    <property type="project" value="TreeGrafter"/>
</dbReference>
<sequence length="237" mass="26624">MKELASGMELISKKRFQNIEIRAIMAMLFASIATMNSATYFPEFTLRGNILFEDVKFSYQQKSKQPRFDGRDLKKLSLYSLRNQMALVGQEPRLFAGSIKENVCFGIDDEVPTEKIMKALELANAKSFVEALPQGLDTEVGEKGTQLSVIRDPKILLLDEATSALDSEAERAVQEALDRARAGRTCITIAHRLSSIQHSDLIIYMEHGKVQESGTHASLMTRGGRYYELIKKQDLLS</sequence>
<dbReference type="PROSITE" id="PS50893">
    <property type="entry name" value="ABC_TRANSPORTER_2"/>
    <property type="match status" value="1"/>
</dbReference>
<keyword evidence="1" id="KW-0813">Transport</keyword>
<organism evidence="5 6">
    <name type="scientific">Parascaris equorum</name>
    <name type="common">Equine roundworm</name>
    <dbReference type="NCBI Taxonomy" id="6256"/>
    <lineage>
        <taxon>Eukaryota</taxon>
        <taxon>Metazoa</taxon>
        <taxon>Ecdysozoa</taxon>
        <taxon>Nematoda</taxon>
        <taxon>Chromadorea</taxon>
        <taxon>Rhabditida</taxon>
        <taxon>Spirurina</taxon>
        <taxon>Ascaridomorpha</taxon>
        <taxon>Ascaridoidea</taxon>
        <taxon>Ascarididae</taxon>
        <taxon>Parascaris</taxon>
    </lineage>
</organism>
<dbReference type="PANTHER" id="PTHR43394:SF11">
    <property type="entry name" value="ATP-BINDING CASSETTE TRANSPORTER"/>
    <property type="match status" value="1"/>
</dbReference>
<evidence type="ECO:0000313" key="5">
    <source>
        <dbReference type="Proteomes" id="UP000887564"/>
    </source>
</evidence>
<accession>A0A914RU65</accession>
<dbReference type="AlphaFoldDB" id="A0A914RU65"/>
<evidence type="ECO:0000256" key="3">
    <source>
        <dbReference type="SAM" id="Phobius"/>
    </source>
</evidence>
<dbReference type="Gene3D" id="3.40.50.300">
    <property type="entry name" value="P-loop containing nucleotide triphosphate hydrolases"/>
    <property type="match status" value="1"/>
</dbReference>
<dbReference type="InterPro" id="IPR039421">
    <property type="entry name" value="Type_1_exporter"/>
</dbReference>
<name>A0A914RU65_PAREQ</name>
<dbReference type="SUPFAM" id="SSF52540">
    <property type="entry name" value="P-loop containing nucleoside triphosphate hydrolases"/>
    <property type="match status" value="1"/>
</dbReference>
<dbReference type="GO" id="GO:0016887">
    <property type="term" value="F:ATP hydrolysis activity"/>
    <property type="evidence" value="ECO:0007669"/>
    <property type="project" value="InterPro"/>
</dbReference>
<keyword evidence="3" id="KW-1133">Transmembrane helix</keyword>